<feature type="domain" description="DUF1731" evidence="2">
    <location>
        <begin position="18"/>
        <end position="55"/>
    </location>
</feature>
<gene>
    <name evidence="3" type="ORF">jaqu_15260</name>
</gene>
<evidence type="ECO:0000313" key="4">
    <source>
        <dbReference type="Proteomes" id="UP000032232"/>
    </source>
</evidence>
<dbReference type="OrthoDB" id="9801056at2"/>
<dbReference type="EMBL" id="JYFE01000027">
    <property type="protein sequence ID" value="KIT16738.1"/>
    <property type="molecule type" value="Genomic_DNA"/>
</dbReference>
<feature type="region of interest" description="Disordered" evidence="1">
    <location>
        <begin position="1"/>
        <end position="22"/>
    </location>
</feature>
<dbReference type="PATRIC" id="fig|935700.4.peg.1579"/>
<name>A0A0D1DA19_9RHOB</name>
<reference evidence="3 4" key="1">
    <citation type="submission" date="2015-02" db="EMBL/GenBank/DDBJ databases">
        <title>Genome Sequence of Jannaschia aquimarina DSM28248, a member of the Roseobacter clade.</title>
        <authorList>
            <person name="Voget S."/>
            <person name="Daniel R."/>
        </authorList>
    </citation>
    <scope>NUCLEOTIDE SEQUENCE [LARGE SCALE GENOMIC DNA]</scope>
    <source>
        <strain evidence="3 4">GSW-M26</strain>
    </source>
</reference>
<evidence type="ECO:0000259" key="2">
    <source>
        <dbReference type="Pfam" id="PF08338"/>
    </source>
</evidence>
<dbReference type="AlphaFoldDB" id="A0A0D1DA19"/>
<protein>
    <recommendedName>
        <fullName evidence="2">DUF1731 domain-containing protein</fullName>
    </recommendedName>
</protein>
<dbReference type="InterPro" id="IPR013549">
    <property type="entry name" value="DUF1731"/>
</dbReference>
<dbReference type="Proteomes" id="UP000032232">
    <property type="component" value="Unassembled WGS sequence"/>
</dbReference>
<evidence type="ECO:0000313" key="3">
    <source>
        <dbReference type="EMBL" id="KIT16738.1"/>
    </source>
</evidence>
<dbReference type="Pfam" id="PF08338">
    <property type="entry name" value="DUF1731"/>
    <property type="match status" value="1"/>
</dbReference>
<comment type="caution">
    <text evidence="3">The sequence shown here is derived from an EMBL/GenBank/DDBJ whole genome shotgun (WGS) entry which is preliminary data.</text>
</comment>
<organism evidence="3 4">
    <name type="scientific">Jannaschia aquimarina</name>
    <dbReference type="NCBI Taxonomy" id="935700"/>
    <lineage>
        <taxon>Bacteria</taxon>
        <taxon>Pseudomonadati</taxon>
        <taxon>Pseudomonadota</taxon>
        <taxon>Alphaproteobacteria</taxon>
        <taxon>Rhodobacterales</taxon>
        <taxon>Roseobacteraceae</taxon>
        <taxon>Jannaschia</taxon>
    </lineage>
</organism>
<evidence type="ECO:0000256" key="1">
    <source>
        <dbReference type="SAM" id="MobiDB-lite"/>
    </source>
</evidence>
<proteinExistence type="predicted"/>
<keyword evidence="4" id="KW-1185">Reference proteome</keyword>
<dbReference type="STRING" id="935700.jaqu_15260"/>
<accession>A0A0D1DA19</accession>
<sequence>MGERGGSSGHVSGSSRAGQDRASILVEGQRVVQKRTIEAGYTFRYPTIDGAMDDLVEITI</sequence>
<dbReference type="RefSeq" id="WP_043918355.1">
    <property type="nucleotide sequence ID" value="NZ_FZPF01000001.1"/>
</dbReference>